<evidence type="ECO:0000313" key="10">
    <source>
        <dbReference type="Proteomes" id="UP001159364"/>
    </source>
</evidence>
<evidence type="ECO:0000256" key="2">
    <source>
        <dbReference type="ARBA" id="ARBA00022723"/>
    </source>
</evidence>
<feature type="chain" id="PRO_5043350470" description="Phytocyanin domain-containing protein" evidence="7">
    <location>
        <begin position="19"/>
        <end position="183"/>
    </location>
</feature>
<dbReference type="AlphaFoldDB" id="A0AAV8U276"/>
<keyword evidence="5" id="KW-0325">Glycoprotein</keyword>
<feature type="domain" description="Phytocyanin" evidence="8">
    <location>
        <begin position="22"/>
        <end position="120"/>
    </location>
</feature>
<dbReference type="SUPFAM" id="SSF49503">
    <property type="entry name" value="Cupredoxins"/>
    <property type="match status" value="1"/>
</dbReference>
<keyword evidence="1" id="KW-0813">Transport</keyword>
<dbReference type="InterPro" id="IPR003245">
    <property type="entry name" value="Phytocyanin_dom"/>
</dbReference>
<dbReference type="Pfam" id="PF02298">
    <property type="entry name" value="Cu_bind_like"/>
    <property type="match status" value="1"/>
</dbReference>
<keyword evidence="2" id="KW-0479">Metal-binding</keyword>
<dbReference type="PROSITE" id="PS51485">
    <property type="entry name" value="PHYTOCYANIN"/>
    <property type="match status" value="1"/>
</dbReference>
<feature type="compositionally biased region" description="Polar residues" evidence="6">
    <location>
        <begin position="139"/>
        <end position="148"/>
    </location>
</feature>
<comment type="caution">
    <text evidence="9">The sequence shown here is derived from an EMBL/GenBank/DDBJ whole genome shotgun (WGS) entry which is preliminary data.</text>
</comment>
<dbReference type="GO" id="GO:0046872">
    <property type="term" value="F:metal ion binding"/>
    <property type="evidence" value="ECO:0007669"/>
    <property type="project" value="UniProtKB-KW"/>
</dbReference>
<sequence>MPNLVLVSFLLGLSFALACNAATYLVGDTSGWDISTNIDWWAQDKTFAVGDLLLFLYSPSHSLDEVTKDGFGSCNTSNVLRTFMTGNTTVLLISPGSRYFVCGNKLHCLGGLRLHVHVQGNQANSPVAAPQAQPQPQPRGSTQPSFKNNNPVLISAGFLDRGRDSSVMALIAFMGSLLWIFPF</sequence>
<evidence type="ECO:0000256" key="6">
    <source>
        <dbReference type="SAM" id="MobiDB-lite"/>
    </source>
</evidence>
<dbReference type="PANTHER" id="PTHR33021:SF70">
    <property type="entry name" value="PHYTOCYANIN DOMAIN-CONTAINING PROTEIN"/>
    <property type="match status" value="1"/>
</dbReference>
<reference evidence="9 10" key="1">
    <citation type="submission" date="2021-09" db="EMBL/GenBank/DDBJ databases">
        <title>Genomic insights and catalytic innovation underlie evolution of tropane alkaloids biosynthesis.</title>
        <authorList>
            <person name="Wang Y.-J."/>
            <person name="Tian T."/>
            <person name="Huang J.-P."/>
            <person name="Huang S.-X."/>
        </authorList>
    </citation>
    <scope>NUCLEOTIDE SEQUENCE [LARGE SCALE GENOMIC DNA]</scope>
    <source>
        <strain evidence="9">KIB-2018</strain>
        <tissue evidence="9">Leaf</tissue>
    </source>
</reference>
<keyword evidence="10" id="KW-1185">Reference proteome</keyword>
<evidence type="ECO:0000256" key="1">
    <source>
        <dbReference type="ARBA" id="ARBA00022448"/>
    </source>
</evidence>
<dbReference type="EMBL" id="JAIWQS010000002">
    <property type="protein sequence ID" value="KAJ8772329.1"/>
    <property type="molecule type" value="Genomic_DNA"/>
</dbReference>
<evidence type="ECO:0000256" key="5">
    <source>
        <dbReference type="ARBA" id="ARBA00023180"/>
    </source>
</evidence>
<keyword evidence="3" id="KW-0249">Electron transport</keyword>
<name>A0AAV8U276_9ROSI</name>
<evidence type="ECO:0000259" key="8">
    <source>
        <dbReference type="PROSITE" id="PS51485"/>
    </source>
</evidence>
<dbReference type="InterPro" id="IPR039391">
    <property type="entry name" value="Phytocyanin-like"/>
</dbReference>
<dbReference type="PANTHER" id="PTHR33021">
    <property type="entry name" value="BLUE COPPER PROTEIN"/>
    <property type="match status" value="1"/>
</dbReference>
<evidence type="ECO:0000256" key="4">
    <source>
        <dbReference type="ARBA" id="ARBA00023008"/>
    </source>
</evidence>
<organism evidence="9 10">
    <name type="scientific">Erythroxylum novogranatense</name>
    <dbReference type="NCBI Taxonomy" id="1862640"/>
    <lineage>
        <taxon>Eukaryota</taxon>
        <taxon>Viridiplantae</taxon>
        <taxon>Streptophyta</taxon>
        <taxon>Embryophyta</taxon>
        <taxon>Tracheophyta</taxon>
        <taxon>Spermatophyta</taxon>
        <taxon>Magnoliopsida</taxon>
        <taxon>eudicotyledons</taxon>
        <taxon>Gunneridae</taxon>
        <taxon>Pentapetalae</taxon>
        <taxon>rosids</taxon>
        <taxon>fabids</taxon>
        <taxon>Malpighiales</taxon>
        <taxon>Erythroxylaceae</taxon>
        <taxon>Erythroxylum</taxon>
    </lineage>
</organism>
<evidence type="ECO:0000256" key="7">
    <source>
        <dbReference type="SAM" id="SignalP"/>
    </source>
</evidence>
<proteinExistence type="predicted"/>
<protein>
    <recommendedName>
        <fullName evidence="8">Phytocyanin domain-containing protein</fullName>
    </recommendedName>
</protein>
<dbReference type="FunFam" id="2.60.40.420:FF:000003">
    <property type="entry name" value="Blue copper"/>
    <property type="match status" value="1"/>
</dbReference>
<dbReference type="InterPro" id="IPR008972">
    <property type="entry name" value="Cupredoxin"/>
</dbReference>
<feature type="signal peptide" evidence="7">
    <location>
        <begin position="1"/>
        <end position="18"/>
    </location>
</feature>
<dbReference type="GO" id="GO:0005886">
    <property type="term" value="C:plasma membrane"/>
    <property type="evidence" value="ECO:0007669"/>
    <property type="project" value="TreeGrafter"/>
</dbReference>
<dbReference type="GO" id="GO:0009055">
    <property type="term" value="F:electron transfer activity"/>
    <property type="evidence" value="ECO:0007669"/>
    <property type="project" value="InterPro"/>
</dbReference>
<gene>
    <name evidence="9" type="ORF">K2173_027506</name>
</gene>
<accession>A0AAV8U276</accession>
<feature type="compositionally biased region" description="Low complexity" evidence="6">
    <location>
        <begin position="123"/>
        <end position="134"/>
    </location>
</feature>
<evidence type="ECO:0000313" key="9">
    <source>
        <dbReference type="EMBL" id="KAJ8772329.1"/>
    </source>
</evidence>
<keyword evidence="4" id="KW-0186">Copper</keyword>
<feature type="region of interest" description="Disordered" evidence="6">
    <location>
        <begin position="123"/>
        <end position="148"/>
    </location>
</feature>
<keyword evidence="7" id="KW-0732">Signal</keyword>
<dbReference type="Proteomes" id="UP001159364">
    <property type="component" value="Linkage Group LG02"/>
</dbReference>
<evidence type="ECO:0000256" key="3">
    <source>
        <dbReference type="ARBA" id="ARBA00022982"/>
    </source>
</evidence>
<dbReference type="CDD" id="cd04216">
    <property type="entry name" value="Phytocyanin"/>
    <property type="match status" value="1"/>
</dbReference>
<dbReference type="Gene3D" id="2.60.40.420">
    <property type="entry name" value="Cupredoxins - blue copper proteins"/>
    <property type="match status" value="1"/>
</dbReference>